<reference evidence="1 2" key="1">
    <citation type="submission" date="2016-01" db="EMBL/GenBank/DDBJ databases">
        <title>Draft Genome Sequences of Seven Thermophilic Sporeformers Isolated from Foods.</title>
        <authorList>
            <person name="Berendsen E.M."/>
            <person name="Wells-Bennik M.H."/>
            <person name="Krawcyk A.O."/>
            <person name="De Jong A."/>
            <person name="Holsappel S."/>
            <person name="Eijlander R.T."/>
            <person name="Kuipers O.P."/>
        </authorList>
    </citation>
    <scope>NUCLEOTIDE SEQUENCE [LARGE SCALE GENOMIC DNA]</scope>
    <source>
        <strain evidence="1 2">B4110</strain>
    </source>
</reference>
<dbReference type="EMBL" id="LQYW01000029">
    <property type="protein sequence ID" value="KYD31940.1"/>
    <property type="molecule type" value="Genomic_DNA"/>
</dbReference>
<accession>A0A150N5E5</accession>
<sequence length="41" mass="4940">MASFFVFSIIQHKQKICCIQRYPTKRDEVLQKTLYITVFSK</sequence>
<comment type="caution">
    <text evidence="1">The sequence shown here is derived from an EMBL/GenBank/DDBJ whole genome shotgun (WGS) entry which is preliminary data.</text>
</comment>
<protein>
    <submittedName>
        <fullName evidence="1">Uncharacterized protein</fullName>
    </submittedName>
</protein>
<organism evidence="1 2">
    <name type="scientific">Parageobacillus toebii</name>
    <dbReference type="NCBI Taxonomy" id="153151"/>
    <lineage>
        <taxon>Bacteria</taxon>
        <taxon>Bacillati</taxon>
        <taxon>Bacillota</taxon>
        <taxon>Bacilli</taxon>
        <taxon>Bacillales</taxon>
        <taxon>Anoxybacillaceae</taxon>
        <taxon>Parageobacillus</taxon>
    </lineage>
</organism>
<name>A0A150N5E5_9BACL</name>
<proteinExistence type="predicted"/>
<evidence type="ECO:0000313" key="1">
    <source>
        <dbReference type="EMBL" id="KYD31940.1"/>
    </source>
</evidence>
<dbReference type="Proteomes" id="UP000075324">
    <property type="component" value="Unassembled WGS sequence"/>
</dbReference>
<gene>
    <name evidence="1" type="ORF">B4110_2973</name>
</gene>
<dbReference type="AlphaFoldDB" id="A0A150N5E5"/>
<evidence type="ECO:0000313" key="2">
    <source>
        <dbReference type="Proteomes" id="UP000075324"/>
    </source>
</evidence>